<organism evidence="9 10">
    <name type="scientific">Acrasis kona</name>
    <dbReference type="NCBI Taxonomy" id="1008807"/>
    <lineage>
        <taxon>Eukaryota</taxon>
        <taxon>Discoba</taxon>
        <taxon>Heterolobosea</taxon>
        <taxon>Tetramitia</taxon>
        <taxon>Eutetramitia</taxon>
        <taxon>Acrasidae</taxon>
        <taxon>Acrasis</taxon>
    </lineage>
</organism>
<dbReference type="InterPro" id="IPR037278">
    <property type="entry name" value="ARFGAP/RecO"/>
</dbReference>
<dbReference type="PANTHER" id="PTHR46220">
    <property type="entry name" value="ADP-RIBOSYLATION FACTOR GTPASE-ACTIVATING PROTEIN AGD12"/>
    <property type="match status" value="1"/>
</dbReference>
<dbReference type="GO" id="GO:0008270">
    <property type="term" value="F:zinc ion binding"/>
    <property type="evidence" value="ECO:0007669"/>
    <property type="project" value="UniProtKB-KW"/>
</dbReference>
<keyword evidence="2" id="KW-0479">Metal-binding</keyword>
<dbReference type="PROSITE" id="PS50004">
    <property type="entry name" value="C2"/>
    <property type="match status" value="1"/>
</dbReference>
<evidence type="ECO:0000256" key="3">
    <source>
        <dbReference type="ARBA" id="ARBA00022771"/>
    </source>
</evidence>
<dbReference type="InterPro" id="IPR000008">
    <property type="entry name" value="C2_dom"/>
</dbReference>
<dbReference type="PANTHER" id="PTHR46220:SF1">
    <property type="entry name" value="ADP-RIBOSYLATION FACTOR GTPASE-ACTIVATING PROTEIN AGD12"/>
    <property type="match status" value="1"/>
</dbReference>
<dbReference type="GO" id="GO:0005543">
    <property type="term" value="F:phospholipid binding"/>
    <property type="evidence" value="ECO:0007669"/>
    <property type="project" value="InterPro"/>
</dbReference>
<dbReference type="EMBL" id="JAOPGA020000701">
    <property type="protein sequence ID" value="KAL0480863.1"/>
    <property type="molecule type" value="Genomic_DNA"/>
</dbReference>
<keyword evidence="10" id="KW-1185">Reference proteome</keyword>
<accession>A0AAW2YVJ2</accession>
<evidence type="ECO:0000313" key="9">
    <source>
        <dbReference type="EMBL" id="KAL0480863.1"/>
    </source>
</evidence>
<dbReference type="Proteomes" id="UP001431209">
    <property type="component" value="Unassembled WGS sequence"/>
</dbReference>
<gene>
    <name evidence="9" type="ORF">AKO1_004069</name>
</gene>
<evidence type="ECO:0000259" key="8">
    <source>
        <dbReference type="PROSITE" id="PS50115"/>
    </source>
</evidence>
<proteinExistence type="predicted"/>
<dbReference type="InterPro" id="IPR044518">
    <property type="entry name" value="ARF_GAP_AGD11/12/13"/>
</dbReference>
<sequence>MTIHVSNKDIVQEDFGSKILGIKSKPDNEVCCDCSCGETTWASTTFGCFLCINCSGVHRSLGTHVSKVKSVTLDSWSLEEIRSMELWGNKRVNNMFESNVPSYYTKPIEEAPYEYRLEYITAKYIYQHFVKSAMPPPVPINTPLPNLTGSYKTTPKKSSTKKASQSLRKAEPNKNVGQVEFSGILNIILKRGIDMKPMNTTTNWLSDPYVILGAGPDFNDCMNIHPGQLSKSEVKRKTLNPEWNQRMCCCICSLDTDVIHIEVWDYDKLSAHEFMGEYHLQLCDLDILNQKDQKVNVCISLQSVERGCIELEISYHSLK</sequence>
<feature type="domain" description="C2" evidence="7">
    <location>
        <begin position="162"/>
        <end position="299"/>
    </location>
</feature>
<evidence type="ECO:0000259" key="7">
    <source>
        <dbReference type="PROSITE" id="PS50004"/>
    </source>
</evidence>
<dbReference type="Gene3D" id="2.60.40.150">
    <property type="entry name" value="C2 domain"/>
    <property type="match status" value="1"/>
</dbReference>
<protein>
    <submittedName>
        <fullName evidence="9">Membrane-associated protein</fullName>
    </submittedName>
</protein>
<dbReference type="Pfam" id="PF01412">
    <property type="entry name" value="ArfGap"/>
    <property type="match status" value="1"/>
</dbReference>
<dbReference type="SMART" id="SM00239">
    <property type="entry name" value="C2"/>
    <property type="match status" value="1"/>
</dbReference>
<evidence type="ECO:0000256" key="4">
    <source>
        <dbReference type="ARBA" id="ARBA00022833"/>
    </source>
</evidence>
<dbReference type="InterPro" id="IPR038508">
    <property type="entry name" value="ArfGAP_dom_sf"/>
</dbReference>
<dbReference type="AlphaFoldDB" id="A0AAW2YVJ2"/>
<evidence type="ECO:0000256" key="6">
    <source>
        <dbReference type="SAM" id="MobiDB-lite"/>
    </source>
</evidence>
<dbReference type="CDD" id="cd00030">
    <property type="entry name" value="C2"/>
    <property type="match status" value="1"/>
</dbReference>
<reference evidence="9 10" key="1">
    <citation type="submission" date="2024-03" db="EMBL/GenBank/DDBJ databases">
        <title>The Acrasis kona genome and developmental transcriptomes reveal deep origins of eukaryotic multicellular pathways.</title>
        <authorList>
            <person name="Sheikh S."/>
            <person name="Fu C.-J."/>
            <person name="Brown M.W."/>
            <person name="Baldauf S.L."/>
        </authorList>
    </citation>
    <scope>NUCLEOTIDE SEQUENCE [LARGE SCALE GENOMIC DNA]</scope>
    <source>
        <strain evidence="9 10">ATCC MYA-3509</strain>
    </source>
</reference>
<dbReference type="InterPro" id="IPR035892">
    <property type="entry name" value="C2_domain_sf"/>
</dbReference>
<dbReference type="InterPro" id="IPR001164">
    <property type="entry name" value="ArfGAP_dom"/>
</dbReference>
<feature type="region of interest" description="Disordered" evidence="6">
    <location>
        <begin position="147"/>
        <end position="172"/>
    </location>
</feature>
<keyword evidence="4" id="KW-0862">Zinc</keyword>
<name>A0AAW2YVJ2_9EUKA</name>
<dbReference type="SMART" id="SM00105">
    <property type="entry name" value="ArfGap"/>
    <property type="match status" value="1"/>
</dbReference>
<evidence type="ECO:0000313" key="10">
    <source>
        <dbReference type="Proteomes" id="UP001431209"/>
    </source>
</evidence>
<keyword evidence="3 5" id="KW-0863">Zinc-finger</keyword>
<dbReference type="PRINTS" id="PR00405">
    <property type="entry name" value="REVINTRACTNG"/>
</dbReference>
<dbReference type="GO" id="GO:0005096">
    <property type="term" value="F:GTPase activator activity"/>
    <property type="evidence" value="ECO:0007669"/>
    <property type="project" value="UniProtKB-KW"/>
</dbReference>
<dbReference type="CDD" id="cd08204">
    <property type="entry name" value="ArfGap"/>
    <property type="match status" value="1"/>
</dbReference>
<comment type="caution">
    <text evidence="9">The sequence shown here is derived from an EMBL/GenBank/DDBJ whole genome shotgun (WGS) entry which is preliminary data.</text>
</comment>
<feature type="domain" description="Arf-GAP" evidence="8">
    <location>
        <begin position="16"/>
        <end position="130"/>
    </location>
</feature>
<dbReference type="SUPFAM" id="SSF49562">
    <property type="entry name" value="C2 domain (Calcium/lipid-binding domain, CaLB)"/>
    <property type="match status" value="1"/>
</dbReference>
<keyword evidence="1" id="KW-0343">GTPase activation</keyword>
<evidence type="ECO:0000256" key="1">
    <source>
        <dbReference type="ARBA" id="ARBA00022468"/>
    </source>
</evidence>
<evidence type="ECO:0000256" key="5">
    <source>
        <dbReference type="PROSITE-ProRule" id="PRU00288"/>
    </source>
</evidence>
<dbReference type="PROSITE" id="PS50115">
    <property type="entry name" value="ARFGAP"/>
    <property type="match status" value="1"/>
</dbReference>
<evidence type="ECO:0000256" key="2">
    <source>
        <dbReference type="ARBA" id="ARBA00022723"/>
    </source>
</evidence>
<dbReference type="SUPFAM" id="SSF57863">
    <property type="entry name" value="ArfGap/RecO-like zinc finger"/>
    <property type="match status" value="1"/>
</dbReference>
<dbReference type="Gene3D" id="1.10.220.150">
    <property type="entry name" value="Arf GTPase activating protein"/>
    <property type="match status" value="1"/>
</dbReference>
<dbReference type="FunFam" id="1.10.220.150:FF:000009">
    <property type="entry name" value="stromal membrane-associated protein 1 isoform X1"/>
    <property type="match status" value="1"/>
</dbReference>
<dbReference type="Pfam" id="PF00168">
    <property type="entry name" value="C2"/>
    <property type="match status" value="1"/>
</dbReference>